<dbReference type="EMBL" id="UINC01197009">
    <property type="protein sequence ID" value="SVE14276.1"/>
    <property type="molecule type" value="Genomic_DNA"/>
</dbReference>
<evidence type="ECO:0000313" key="1">
    <source>
        <dbReference type="EMBL" id="SVE14276.1"/>
    </source>
</evidence>
<feature type="non-terminal residue" evidence="1">
    <location>
        <position position="1"/>
    </location>
</feature>
<protein>
    <submittedName>
        <fullName evidence="1">Uncharacterized protein</fullName>
    </submittedName>
</protein>
<feature type="non-terminal residue" evidence="1">
    <location>
        <position position="80"/>
    </location>
</feature>
<organism evidence="1">
    <name type="scientific">marine metagenome</name>
    <dbReference type="NCBI Taxonomy" id="408172"/>
    <lineage>
        <taxon>unclassified sequences</taxon>
        <taxon>metagenomes</taxon>
        <taxon>ecological metagenomes</taxon>
    </lineage>
</organism>
<reference evidence="1" key="1">
    <citation type="submission" date="2018-05" db="EMBL/GenBank/DDBJ databases">
        <authorList>
            <person name="Lanie J.A."/>
            <person name="Ng W.-L."/>
            <person name="Kazmierczak K.M."/>
            <person name="Andrzejewski T.M."/>
            <person name="Davidsen T.M."/>
            <person name="Wayne K.J."/>
            <person name="Tettelin H."/>
            <person name="Glass J.I."/>
            <person name="Rusch D."/>
            <person name="Podicherti R."/>
            <person name="Tsui H.-C.T."/>
            <person name="Winkler M.E."/>
        </authorList>
    </citation>
    <scope>NUCLEOTIDE SEQUENCE</scope>
</reference>
<accession>A0A383B268</accession>
<sequence>MYRYKQLVGVALLLTACSGDSTTGPSSDISTPTPTPVATSIELSGSVTGSELTFASLAAPAQLTVTVKDQNGATMAGAPV</sequence>
<gene>
    <name evidence="1" type="ORF">METZ01_LOCUS467130</name>
</gene>
<dbReference type="PROSITE" id="PS51257">
    <property type="entry name" value="PROKAR_LIPOPROTEIN"/>
    <property type="match status" value="1"/>
</dbReference>
<name>A0A383B268_9ZZZZ</name>
<proteinExistence type="predicted"/>
<dbReference type="AlphaFoldDB" id="A0A383B268"/>